<organism evidence="1 2">
    <name type="scientific">Janthinobacterium agaricidamnosum NBRC 102515 = DSM 9628</name>
    <dbReference type="NCBI Taxonomy" id="1349767"/>
    <lineage>
        <taxon>Bacteria</taxon>
        <taxon>Pseudomonadati</taxon>
        <taxon>Pseudomonadota</taxon>
        <taxon>Betaproteobacteria</taxon>
        <taxon>Burkholderiales</taxon>
        <taxon>Oxalobacteraceae</taxon>
        <taxon>Janthinobacterium</taxon>
    </lineage>
</organism>
<evidence type="ECO:0000313" key="1">
    <source>
        <dbReference type="EMBL" id="CDG82998.1"/>
    </source>
</evidence>
<dbReference type="AlphaFoldDB" id="W0V6N0"/>
<dbReference type="STRING" id="1349767.GJA_2364"/>
<evidence type="ECO:0000313" key="2">
    <source>
        <dbReference type="Proteomes" id="UP000027604"/>
    </source>
</evidence>
<dbReference type="PATRIC" id="fig|1349767.4.peg.4113"/>
<dbReference type="EMBL" id="HG322949">
    <property type="protein sequence ID" value="CDG82998.1"/>
    <property type="molecule type" value="Genomic_DNA"/>
</dbReference>
<dbReference type="PANTHER" id="PTHR39441">
    <property type="entry name" value="DUF2252 DOMAIN-CONTAINING PROTEIN"/>
    <property type="match status" value="1"/>
</dbReference>
<dbReference type="HOGENOM" id="CLU_032121_1_0_4"/>
<reference evidence="1 2" key="1">
    <citation type="journal article" date="2015" name="Genome Announc.">
        <title>Genome Sequence of Mushroom Soft-Rot Pathogen Janthinobacterium agaricidamnosum.</title>
        <authorList>
            <person name="Graupner K."/>
            <person name="Lackner G."/>
            <person name="Hertweck C."/>
        </authorList>
    </citation>
    <scope>NUCLEOTIDE SEQUENCE [LARGE SCALE GENOMIC DNA]</scope>
    <source>
        <strain evidence="2">NBRC 102515 / DSM 9628</strain>
    </source>
</reference>
<dbReference type="KEGG" id="jag:GJA_2364"/>
<gene>
    <name evidence="1" type="ORF">GJA_2364</name>
</gene>
<dbReference type="InterPro" id="IPR018721">
    <property type="entry name" value="DUF2252"/>
</dbReference>
<name>W0V6N0_9BURK</name>
<dbReference type="Proteomes" id="UP000027604">
    <property type="component" value="Chromosome I"/>
</dbReference>
<accession>W0V6N0</accession>
<dbReference type="Pfam" id="PF10009">
    <property type="entry name" value="DUF2252"/>
    <property type="match status" value="1"/>
</dbReference>
<dbReference type="eggNOG" id="COG4320">
    <property type="taxonomic scope" value="Bacteria"/>
</dbReference>
<evidence type="ECO:0008006" key="3">
    <source>
        <dbReference type="Google" id="ProtNLM"/>
    </source>
</evidence>
<keyword evidence="2" id="KW-1185">Reference proteome</keyword>
<proteinExistence type="predicted"/>
<protein>
    <recommendedName>
        <fullName evidence="3">DUF2252 domain-containing protein</fullName>
    </recommendedName>
</protein>
<sequence length="406" mass="45321">MIRDVVDIITTFNAGRDAELLTRKYQLIAANPFAFLRGTCHLFYQDFPATGKLNRAPLAWICGDLHLENFGTYKGDNRLTYFDMNDFDEAQLAPVSWELSRFLVSVLVAADTLNVSASEAIGLCHCFLDAYVAALTEGKARWIERATASGMVRDLLRELRSRSRPAFLERRTDIKGGKRKLRVDGIKALPVNHAERDKVGTFMAEYAAQQRTPGFFKVLDVARRIAGTGSLGLERYVILVRGRGGVDENFLLDLKYTAGSALAPYVQQPQPHWSSEAERVVAVQKRVQAIAPAFLSAVTLGEQSFVLKELLPDQDRLSLDLWNGKIGRLEGVMHAMGSLVAWDHLRSSGRQGSANADAWIAFGRDAKAWRGDLLEYAMAYHQQVLSDWHIYAKAYRAATKARHGSE</sequence>
<dbReference type="PANTHER" id="PTHR39441:SF1">
    <property type="entry name" value="DUF2252 DOMAIN-CONTAINING PROTEIN"/>
    <property type="match status" value="1"/>
</dbReference>